<sequence length="88" mass="10733">MPFTDQFLKKDRALSLLYRAEMDKYFKLSMECLDKGEFTKSEMHFNHLQSLRRELIRMHRDKMAVDAAQDGLYRQLSDRELNARRNWF</sequence>
<dbReference type="RefSeq" id="WP_091480208.1">
    <property type="nucleotide sequence ID" value="NZ_FOTR01000001.1"/>
</dbReference>
<reference evidence="2" key="1">
    <citation type="submission" date="2016-10" db="EMBL/GenBank/DDBJ databases">
        <authorList>
            <person name="Varghese N."/>
            <person name="Submissions S."/>
        </authorList>
    </citation>
    <scope>NUCLEOTIDE SEQUENCE [LARGE SCALE GENOMIC DNA]</scope>
    <source>
        <strain evidence="2">CGMCC 1.4250</strain>
    </source>
</reference>
<dbReference type="OrthoDB" id="2978629at2"/>
<name>A0A1I4HDR3_9BACI</name>
<dbReference type="STRING" id="334253.SAMN04487943_101336"/>
<accession>A0A1I4HDR3</accession>
<protein>
    <submittedName>
        <fullName evidence="1">Uncharacterized protein</fullName>
    </submittedName>
</protein>
<dbReference type="AlphaFoldDB" id="A0A1I4HDR3"/>
<dbReference type="Proteomes" id="UP000198565">
    <property type="component" value="Unassembled WGS sequence"/>
</dbReference>
<gene>
    <name evidence="1" type="ORF">SAMN04487943_101336</name>
</gene>
<organism evidence="1 2">
    <name type="scientific">Gracilibacillus orientalis</name>
    <dbReference type="NCBI Taxonomy" id="334253"/>
    <lineage>
        <taxon>Bacteria</taxon>
        <taxon>Bacillati</taxon>
        <taxon>Bacillota</taxon>
        <taxon>Bacilli</taxon>
        <taxon>Bacillales</taxon>
        <taxon>Bacillaceae</taxon>
        <taxon>Gracilibacillus</taxon>
    </lineage>
</organism>
<evidence type="ECO:0000313" key="1">
    <source>
        <dbReference type="EMBL" id="SFL39546.1"/>
    </source>
</evidence>
<keyword evidence="2" id="KW-1185">Reference proteome</keyword>
<proteinExistence type="predicted"/>
<dbReference type="EMBL" id="FOTR01000001">
    <property type="protein sequence ID" value="SFL39546.1"/>
    <property type="molecule type" value="Genomic_DNA"/>
</dbReference>
<evidence type="ECO:0000313" key="2">
    <source>
        <dbReference type="Proteomes" id="UP000198565"/>
    </source>
</evidence>